<accession>A0A5B9E846</accession>
<evidence type="ECO:0000313" key="2">
    <source>
        <dbReference type="Proteomes" id="UP000321807"/>
    </source>
</evidence>
<dbReference type="Proteomes" id="UP000321807">
    <property type="component" value="Chromosome"/>
</dbReference>
<dbReference type="InterPro" id="IPR021263">
    <property type="entry name" value="DUF2840"/>
</dbReference>
<dbReference type="EMBL" id="CP042807">
    <property type="protein sequence ID" value="QEE26417.1"/>
    <property type="molecule type" value="Genomic_DNA"/>
</dbReference>
<sequence>MMSAMQPTNQPLRFHALPGLPATTRLTRVSLAFVERRLNLYLRFGHPVQRLRLDRWRDCAFFPPDARLARVRCETGDGGTVRSQLLVLQACRRTENMQRIPGVEPGAALLLHADGQRQVHAVLSLVDAVEALGIDPVDVSPAYWRMLHRRLDAGMPLPAYTAGQHAAWLAGRVLS</sequence>
<gene>
    <name evidence="1" type="ORF">CS053_10910</name>
</gene>
<organism evidence="1 2">
    <name type="scientific">Rhodanobacter glycinis</name>
    <dbReference type="NCBI Taxonomy" id="582702"/>
    <lineage>
        <taxon>Bacteria</taxon>
        <taxon>Pseudomonadati</taxon>
        <taxon>Pseudomonadota</taxon>
        <taxon>Gammaproteobacteria</taxon>
        <taxon>Lysobacterales</taxon>
        <taxon>Rhodanobacteraceae</taxon>
        <taxon>Rhodanobacter</taxon>
    </lineage>
</organism>
<protein>
    <submittedName>
        <fullName evidence="1">DUF2840 domain-containing protein</fullName>
    </submittedName>
</protein>
<reference evidence="1 2" key="1">
    <citation type="submission" date="2019-08" db="EMBL/GenBank/DDBJ databases">
        <title>Complete genome sequence of Rhodanobacter glycinis strain T01E-68 isolated from tomato root.</title>
        <authorList>
            <person name="Weon H.-Y."/>
            <person name="Lee S.A."/>
        </authorList>
    </citation>
    <scope>NUCLEOTIDE SEQUENCE [LARGE SCALE GENOMIC DNA]</scope>
    <source>
        <strain evidence="1 2">T01E-68</strain>
    </source>
</reference>
<dbReference type="AlphaFoldDB" id="A0A5B9E846"/>
<dbReference type="KEGG" id="rgl:CS053_10910"/>
<proteinExistence type="predicted"/>
<dbReference type="Pfam" id="PF11000">
    <property type="entry name" value="DUF2840"/>
    <property type="match status" value="1"/>
</dbReference>
<name>A0A5B9E846_9GAMM</name>
<evidence type="ECO:0000313" key="1">
    <source>
        <dbReference type="EMBL" id="QEE26417.1"/>
    </source>
</evidence>